<dbReference type="PANTHER" id="PTHR42684">
    <property type="entry name" value="ADENOSYLMETHIONINE-8-AMINO-7-OXONONANOATE AMINOTRANSFERASE"/>
    <property type="match status" value="1"/>
</dbReference>
<reference evidence="3" key="1">
    <citation type="submission" date="2018-10" db="EMBL/GenBank/DDBJ databases">
        <title>Population genomic analysis revealed the cold adaptation of white poplar.</title>
        <authorList>
            <person name="Liu Y.-J."/>
        </authorList>
    </citation>
    <scope>NUCLEOTIDE SEQUENCE [LARGE SCALE GENOMIC DNA]</scope>
    <source>
        <strain evidence="3">PAL-ZL1</strain>
    </source>
</reference>
<dbReference type="GO" id="GO:0005739">
    <property type="term" value="C:mitochondrion"/>
    <property type="evidence" value="ECO:0007669"/>
    <property type="project" value="TreeGrafter"/>
</dbReference>
<dbReference type="SUPFAM" id="SSF52540">
    <property type="entry name" value="P-loop containing nucleoside triphosphate hydrolases"/>
    <property type="match status" value="1"/>
</dbReference>
<evidence type="ECO:0000313" key="3">
    <source>
        <dbReference type="EMBL" id="TKR97926.1"/>
    </source>
</evidence>
<dbReference type="CDD" id="cd03109">
    <property type="entry name" value="DTBS"/>
    <property type="match status" value="1"/>
</dbReference>
<accession>A0A4U5PNG9</accession>
<protein>
    <submittedName>
        <fullName evidence="3">Uncharacterized protein</fullName>
    </submittedName>
</protein>
<dbReference type="InterPro" id="IPR027417">
    <property type="entry name" value="P-loop_NTPase"/>
</dbReference>
<dbReference type="GO" id="GO:0004141">
    <property type="term" value="F:dethiobiotin synthase activity"/>
    <property type="evidence" value="ECO:0007669"/>
    <property type="project" value="TreeGrafter"/>
</dbReference>
<dbReference type="InterPro" id="IPR015422">
    <property type="entry name" value="PyrdxlP-dep_Trfase_small"/>
</dbReference>
<keyword evidence="2" id="KW-0808">Transferase</keyword>
<dbReference type="GO" id="GO:0004015">
    <property type="term" value="F:adenosylmethionine-8-amino-7-oxononanoate transaminase activity"/>
    <property type="evidence" value="ECO:0007669"/>
    <property type="project" value="TreeGrafter"/>
</dbReference>
<name>A0A4U5PNG9_POPAL</name>
<gene>
    <name evidence="3" type="ORF">D5086_0000208400</name>
</gene>
<dbReference type="GO" id="GO:0009102">
    <property type="term" value="P:biotin biosynthetic process"/>
    <property type="evidence" value="ECO:0007669"/>
    <property type="project" value="TreeGrafter"/>
</dbReference>
<evidence type="ECO:0000256" key="1">
    <source>
        <dbReference type="ARBA" id="ARBA00022576"/>
    </source>
</evidence>
<dbReference type="Gene3D" id="3.40.50.300">
    <property type="entry name" value="P-loop containing nucleotide triphosphate hydrolases"/>
    <property type="match status" value="1"/>
</dbReference>
<dbReference type="PANTHER" id="PTHR42684:SF3">
    <property type="entry name" value="ADENOSYLMETHIONINE-8-AMINO-7-OXONONANOATE AMINOTRANSFERASE"/>
    <property type="match status" value="1"/>
</dbReference>
<dbReference type="STRING" id="43335.A0A4U5PNG9"/>
<evidence type="ECO:0000256" key="2">
    <source>
        <dbReference type="ARBA" id="ARBA00022679"/>
    </source>
</evidence>
<keyword evidence="1" id="KW-0032">Aminotransferase</keyword>
<dbReference type="AlphaFoldDB" id="A0A4U5PNG9"/>
<comment type="caution">
    <text evidence="3">The sequence shown here is derived from an EMBL/GenBank/DDBJ whole genome shotgun (WGS) entry which is preliminary data.</text>
</comment>
<dbReference type="Gene3D" id="3.90.1150.10">
    <property type="entry name" value="Aspartate Aminotransferase, domain 1"/>
    <property type="match status" value="1"/>
</dbReference>
<organism evidence="3">
    <name type="scientific">Populus alba</name>
    <name type="common">White poplar</name>
    <dbReference type="NCBI Taxonomy" id="43335"/>
    <lineage>
        <taxon>Eukaryota</taxon>
        <taxon>Viridiplantae</taxon>
        <taxon>Streptophyta</taxon>
        <taxon>Embryophyta</taxon>
        <taxon>Tracheophyta</taxon>
        <taxon>Spermatophyta</taxon>
        <taxon>Magnoliopsida</taxon>
        <taxon>eudicotyledons</taxon>
        <taxon>Gunneridae</taxon>
        <taxon>Pentapetalae</taxon>
        <taxon>rosids</taxon>
        <taxon>fabids</taxon>
        <taxon>Malpighiales</taxon>
        <taxon>Salicaceae</taxon>
        <taxon>Saliceae</taxon>
        <taxon>Populus</taxon>
    </lineage>
</organism>
<proteinExistence type="predicted"/>
<sequence>MTTRPHALPSTFQILARLVAVTPLFPFTPPLGFLYLSGPHALPPPSPHPLPLSPPHPPQIPLHNFLTAIAPPTLLRNIHDMGLQHFPRQNLNFHRPRLSLPPLSLHQNQTPQIPLTQTNPNRFPFRFRFSFPFRLCKLSSLAPHLSLFASNPVLNSSLSAANSLLCDESNTKGGCFAALGAAEKENGVVEASLVLDTLEKSLGKVEDRKEGMDVFCVVETAGGVAISGPPGTLQCDLYQHFRLPGVLMGDGRLGGISGTISAYESLKLRGFDIVAVVLEDHGLVKEVPLLSYLRNRVPVIVLPPVPQDLSNDLVEWFGDSDETFNSLKQIMLSAFSERIRRLNYMLKKAGDILWRPLTQHKLVPEETVTVIDSRCGENSAD</sequence>
<dbReference type="EMBL" id="RCHU01000707">
    <property type="protein sequence ID" value="TKR97926.1"/>
    <property type="molecule type" value="Genomic_DNA"/>
</dbReference>